<dbReference type="PANTHER" id="PTHR43612:SF3">
    <property type="entry name" value="TRIFUNCTIONAL ENZYME SUBUNIT ALPHA, MITOCHONDRIAL"/>
    <property type="match status" value="1"/>
</dbReference>
<keyword evidence="7" id="KW-0560">Oxidoreductase</keyword>
<dbReference type="FunFam" id="3.40.50.720:FF:000009">
    <property type="entry name" value="Fatty oxidation complex, alpha subunit"/>
    <property type="match status" value="1"/>
</dbReference>
<evidence type="ECO:0000256" key="3">
    <source>
        <dbReference type="ARBA" id="ARBA00007005"/>
    </source>
</evidence>
<keyword evidence="16" id="KW-1185">Reference proteome</keyword>
<dbReference type="AlphaFoldDB" id="A0A1I6RQP4"/>
<protein>
    <submittedName>
        <fullName evidence="15">3-hydroxyacyl-CoA dehydrogenase</fullName>
    </submittedName>
</protein>
<dbReference type="InterPro" id="IPR008927">
    <property type="entry name" value="6-PGluconate_DH-like_C_sf"/>
</dbReference>
<comment type="catalytic activity">
    <reaction evidence="12">
        <text>a (3S)-3-hydroxyacyl-CoA + NAD(+) = a 3-oxoacyl-CoA + NADH + H(+)</text>
        <dbReference type="Rhea" id="RHEA:22432"/>
        <dbReference type="ChEBI" id="CHEBI:15378"/>
        <dbReference type="ChEBI" id="CHEBI:57318"/>
        <dbReference type="ChEBI" id="CHEBI:57540"/>
        <dbReference type="ChEBI" id="CHEBI:57945"/>
        <dbReference type="ChEBI" id="CHEBI:90726"/>
        <dbReference type="EC" id="1.1.1.35"/>
    </reaction>
</comment>
<dbReference type="InterPro" id="IPR006176">
    <property type="entry name" value="3-OHacyl-CoA_DH_NAD-bd"/>
</dbReference>
<evidence type="ECO:0000256" key="4">
    <source>
        <dbReference type="ARBA" id="ARBA00009463"/>
    </source>
</evidence>
<keyword evidence="9" id="KW-0443">Lipid metabolism</keyword>
<dbReference type="SUPFAM" id="SSF51735">
    <property type="entry name" value="NAD(P)-binding Rossmann-fold domains"/>
    <property type="match status" value="1"/>
</dbReference>
<evidence type="ECO:0000313" key="15">
    <source>
        <dbReference type="EMBL" id="SFS66956.1"/>
    </source>
</evidence>
<evidence type="ECO:0000259" key="13">
    <source>
        <dbReference type="Pfam" id="PF00725"/>
    </source>
</evidence>
<proteinExistence type="inferred from homology"/>
<feature type="domain" description="3-hydroxyacyl-CoA dehydrogenase C-terminal" evidence="13">
    <location>
        <begin position="512"/>
        <end position="593"/>
    </location>
</feature>
<dbReference type="InterPro" id="IPR050136">
    <property type="entry name" value="FA_oxidation_alpha_subunit"/>
</dbReference>
<name>A0A1I6RQP4_9PSEU</name>
<evidence type="ECO:0000256" key="6">
    <source>
        <dbReference type="ARBA" id="ARBA00022963"/>
    </source>
</evidence>
<dbReference type="Pfam" id="PF02737">
    <property type="entry name" value="3HCDH_N"/>
    <property type="match status" value="1"/>
</dbReference>
<dbReference type="STRING" id="95161.SAMN05660874_02512"/>
<dbReference type="EMBL" id="FOZX01000003">
    <property type="protein sequence ID" value="SFS66956.1"/>
    <property type="molecule type" value="Genomic_DNA"/>
</dbReference>
<dbReference type="Gene3D" id="3.40.50.720">
    <property type="entry name" value="NAD(P)-binding Rossmann-like Domain"/>
    <property type="match status" value="1"/>
</dbReference>
<keyword evidence="8" id="KW-0520">NAD</keyword>
<comment type="pathway">
    <text evidence="2">Lipid metabolism; butanoate metabolism.</text>
</comment>
<comment type="pathway">
    <text evidence="1">Lipid metabolism; fatty acid beta-oxidation.</text>
</comment>
<organism evidence="15 16">
    <name type="scientific">Saccharopolyspora flava</name>
    <dbReference type="NCBI Taxonomy" id="95161"/>
    <lineage>
        <taxon>Bacteria</taxon>
        <taxon>Bacillati</taxon>
        <taxon>Actinomycetota</taxon>
        <taxon>Actinomycetes</taxon>
        <taxon>Pseudonocardiales</taxon>
        <taxon>Pseudonocardiaceae</taxon>
        <taxon>Saccharopolyspora</taxon>
    </lineage>
</organism>
<feature type="domain" description="3-hydroxyacyl-CoA dehydrogenase NAD binding" evidence="14">
    <location>
        <begin position="329"/>
        <end position="508"/>
    </location>
</feature>
<evidence type="ECO:0000259" key="14">
    <source>
        <dbReference type="Pfam" id="PF02737"/>
    </source>
</evidence>
<evidence type="ECO:0000256" key="2">
    <source>
        <dbReference type="ARBA" id="ARBA00005086"/>
    </source>
</evidence>
<dbReference type="InterPro" id="IPR001753">
    <property type="entry name" value="Enoyl-CoA_hydra/iso"/>
</dbReference>
<evidence type="ECO:0000256" key="7">
    <source>
        <dbReference type="ARBA" id="ARBA00023002"/>
    </source>
</evidence>
<comment type="similarity">
    <text evidence="4">Belongs to the 3-hydroxyacyl-CoA dehydrogenase family.</text>
</comment>
<dbReference type="InterPro" id="IPR029045">
    <property type="entry name" value="ClpP/crotonase-like_dom_sf"/>
</dbReference>
<dbReference type="SUPFAM" id="SSF48179">
    <property type="entry name" value="6-phosphogluconate dehydrogenase C-terminal domain-like"/>
    <property type="match status" value="2"/>
</dbReference>
<dbReference type="InterPro" id="IPR036291">
    <property type="entry name" value="NAD(P)-bd_dom_sf"/>
</dbReference>
<evidence type="ECO:0000256" key="11">
    <source>
        <dbReference type="ARBA" id="ARBA00023268"/>
    </source>
</evidence>
<dbReference type="GO" id="GO:0006635">
    <property type="term" value="P:fatty acid beta-oxidation"/>
    <property type="evidence" value="ECO:0007669"/>
    <property type="project" value="UniProtKB-UniPathway"/>
</dbReference>
<sequence>MTDFAALFPDEVVTKAYTRLVDVPGLTGKLALITIDNGHDHTKPSTFGPGGLSSLNAALDEAFAAEPAAIAVTGKPFVFAVGADLTGVGQVSQREHAQAIAQTGHDVFRRLTESTIPTFAFVNGAALGGGLELALSCHYRTVASNAGAIAFPECYLGLFPGWGGTQLLPNLIGPDAAVTVIIENALSQNKMLNPKKGLQLGIFDELLEGADFLEESLRWLVGVVNGDKTVERPEIDRGQAWDDAVARAKQIVESKTKGASPAVTKTVELIELARNNDIDAGYAAETEALTDALMSDELRAGLYSFDLAQKRAKRPAGAPDKGLARPVNKVGVVGAGLMAGQLALLFVRRLQVPVVITDIDQDRIDKGVAYIHGEIDKLAGKGRLSPDATNRLKALVTGELDKKAFADADFVIEAVFEEMTVKQKVFAELEEHVSPEAILATNTSSLSITEMASKLKNPERVVGFHFFNPVAVLPLLEIVRGGKTDDASLATAFAVGKKLKKSSVLVKDAPAFVVNRLLTRFMGEVIAAVDEGTPFEVADNALEELGLPMSPMVLLQLVGPAVAQHVNGTMHAAFPERFGISDNLQRFVDAGKTAVWTFDESGNVVVDPEVAELWKQGDAPSTSEQVRDRALGALAEEIRIMLDEGVVAEAQDIDLCMILGAGWPFWLGGITPYLDRAGVSEKVNGKRFLTPGVASLPA</sequence>
<dbReference type="PANTHER" id="PTHR43612">
    <property type="entry name" value="TRIFUNCTIONAL ENZYME SUBUNIT ALPHA"/>
    <property type="match status" value="1"/>
</dbReference>
<dbReference type="GO" id="GO:0070403">
    <property type="term" value="F:NAD+ binding"/>
    <property type="evidence" value="ECO:0007669"/>
    <property type="project" value="InterPro"/>
</dbReference>
<dbReference type="Gene3D" id="3.90.226.10">
    <property type="entry name" value="2-enoyl-CoA Hydratase, Chain A, domain 1"/>
    <property type="match status" value="1"/>
</dbReference>
<dbReference type="RefSeq" id="WP_093416470.1">
    <property type="nucleotide sequence ID" value="NZ_FOZX01000003.1"/>
</dbReference>
<accession>A0A1I6RQP4</accession>
<evidence type="ECO:0000256" key="10">
    <source>
        <dbReference type="ARBA" id="ARBA00023239"/>
    </source>
</evidence>
<dbReference type="Gene3D" id="1.10.1040.50">
    <property type="match status" value="1"/>
</dbReference>
<keyword evidence="5" id="KW-0276">Fatty acid metabolism</keyword>
<dbReference type="InterPro" id="IPR006108">
    <property type="entry name" value="3HC_DH_C"/>
</dbReference>
<keyword evidence="10" id="KW-0456">Lyase</keyword>
<dbReference type="Pfam" id="PF00378">
    <property type="entry name" value="ECH_1"/>
    <property type="match status" value="1"/>
</dbReference>
<gene>
    <name evidence="15" type="ORF">SAMN05660874_02512</name>
</gene>
<evidence type="ECO:0000256" key="12">
    <source>
        <dbReference type="ARBA" id="ARBA00049556"/>
    </source>
</evidence>
<dbReference type="OrthoDB" id="3229174at2"/>
<evidence type="ECO:0000313" key="16">
    <source>
        <dbReference type="Proteomes" id="UP000198852"/>
    </source>
</evidence>
<comment type="similarity">
    <text evidence="3">In the central section; belongs to the 3-hydroxyacyl-CoA dehydrogenase family.</text>
</comment>
<dbReference type="SUPFAM" id="SSF52096">
    <property type="entry name" value="ClpP/crotonase"/>
    <property type="match status" value="1"/>
</dbReference>
<dbReference type="GO" id="GO:0016509">
    <property type="term" value="F:long-chain (3S)-3-hydroxyacyl-CoA dehydrogenase (NAD+) activity"/>
    <property type="evidence" value="ECO:0007669"/>
    <property type="project" value="TreeGrafter"/>
</dbReference>
<dbReference type="Proteomes" id="UP000198852">
    <property type="component" value="Unassembled WGS sequence"/>
</dbReference>
<evidence type="ECO:0000256" key="1">
    <source>
        <dbReference type="ARBA" id="ARBA00005005"/>
    </source>
</evidence>
<evidence type="ECO:0000256" key="5">
    <source>
        <dbReference type="ARBA" id="ARBA00022832"/>
    </source>
</evidence>
<dbReference type="GO" id="GO:0004300">
    <property type="term" value="F:enoyl-CoA hydratase activity"/>
    <property type="evidence" value="ECO:0007669"/>
    <property type="project" value="TreeGrafter"/>
</dbReference>
<evidence type="ECO:0000256" key="8">
    <source>
        <dbReference type="ARBA" id="ARBA00023027"/>
    </source>
</evidence>
<keyword evidence="6" id="KW-0442">Lipid degradation</keyword>
<keyword evidence="11" id="KW-0511">Multifunctional enzyme</keyword>
<dbReference type="Pfam" id="PF00725">
    <property type="entry name" value="3HCDH"/>
    <property type="match status" value="1"/>
</dbReference>
<dbReference type="CDD" id="cd06558">
    <property type="entry name" value="crotonase-like"/>
    <property type="match status" value="1"/>
</dbReference>
<dbReference type="UniPathway" id="UPA00659"/>
<reference evidence="16" key="1">
    <citation type="submission" date="2016-10" db="EMBL/GenBank/DDBJ databases">
        <authorList>
            <person name="Varghese N."/>
            <person name="Submissions S."/>
        </authorList>
    </citation>
    <scope>NUCLEOTIDE SEQUENCE [LARGE SCALE GENOMIC DNA]</scope>
    <source>
        <strain evidence="16">DSM 44771</strain>
    </source>
</reference>
<evidence type="ECO:0000256" key="9">
    <source>
        <dbReference type="ARBA" id="ARBA00023098"/>
    </source>
</evidence>